<dbReference type="SUPFAM" id="SSF52540">
    <property type="entry name" value="P-loop containing nucleoside triphosphate hydrolases"/>
    <property type="match status" value="1"/>
</dbReference>
<dbReference type="InterPro" id="IPR027417">
    <property type="entry name" value="P-loop_NTPase"/>
</dbReference>
<dbReference type="AlphaFoldDB" id="A0A381WMY8"/>
<accession>A0A381WMY8</accession>
<dbReference type="PANTHER" id="PTHR42939">
    <property type="entry name" value="ABC TRANSPORTER ATP-BINDING PROTEIN ALBC-RELATED"/>
    <property type="match status" value="1"/>
</dbReference>
<dbReference type="SMART" id="SM00382">
    <property type="entry name" value="AAA"/>
    <property type="match status" value="1"/>
</dbReference>
<keyword evidence="1" id="KW-0813">Transport</keyword>
<dbReference type="GO" id="GO:0016887">
    <property type="term" value="F:ATP hydrolysis activity"/>
    <property type="evidence" value="ECO:0007669"/>
    <property type="project" value="InterPro"/>
</dbReference>
<dbReference type="InterPro" id="IPR003439">
    <property type="entry name" value="ABC_transporter-like_ATP-bd"/>
</dbReference>
<evidence type="ECO:0000313" key="5">
    <source>
        <dbReference type="EMBL" id="SVA53899.1"/>
    </source>
</evidence>
<keyword evidence="3" id="KW-0067">ATP-binding</keyword>
<gene>
    <name evidence="5" type="ORF">METZ01_LOCUS106753</name>
</gene>
<dbReference type="PROSITE" id="PS50893">
    <property type="entry name" value="ABC_TRANSPORTER_2"/>
    <property type="match status" value="1"/>
</dbReference>
<keyword evidence="2" id="KW-0547">Nucleotide-binding</keyword>
<feature type="domain" description="ABC transporter" evidence="4">
    <location>
        <begin position="1"/>
        <end position="180"/>
    </location>
</feature>
<dbReference type="PROSITE" id="PS00211">
    <property type="entry name" value="ABC_TRANSPORTER_1"/>
    <property type="match status" value="1"/>
</dbReference>
<dbReference type="Pfam" id="PF00005">
    <property type="entry name" value="ABC_tran"/>
    <property type="match status" value="1"/>
</dbReference>
<name>A0A381WMY8_9ZZZZ</name>
<evidence type="ECO:0000256" key="2">
    <source>
        <dbReference type="ARBA" id="ARBA00022741"/>
    </source>
</evidence>
<dbReference type="InterPro" id="IPR051782">
    <property type="entry name" value="ABC_Transporter_VariousFunc"/>
</dbReference>
<dbReference type="InterPro" id="IPR017871">
    <property type="entry name" value="ABC_transporter-like_CS"/>
</dbReference>
<proteinExistence type="predicted"/>
<dbReference type="GO" id="GO:0005524">
    <property type="term" value="F:ATP binding"/>
    <property type="evidence" value="ECO:0007669"/>
    <property type="project" value="UniProtKB-KW"/>
</dbReference>
<sequence>MESGEKIGLSGPNGSGKTTLLKMISGIMSIDSGKIRIGENDVNPDEPDPRKNLYYLGHSVGLYPGLTGYENLTFISGLYGKTSHNISSVLIKVRLDSAQDKLVKFYSQGMLQRLKLASAIILDPDILLLDEPLTGLDADGIKLFESVLVKWNKSRKTIIIVSHDSDWLRTNTDRIIELKQC</sequence>
<dbReference type="CDD" id="cd03230">
    <property type="entry name" value="ABC_DR_subfamily_A"/>
    <property type="match status" value="1"/>
</dbReference>
<dbReference type="PANTHER" id="PTHR42939:SF1">
    <property type="entry name" value="ABC TRANSPORTER ATP-BINDING PROTEIN ALBC-RELATED"/>
    <property type="match status" value="1"/>
</dbReference>
<dbReference type="Gene3D" id="3.40.50.300">
    <property type="entry name" value="P-loop containing nucleotide triphosphate hydrolases"/>
    <property type="match status" value="1"/>
</dbReference>
<evidence type="ECO:0000259" key="4">
    <source>
        <dbReference type="PROSITE" id="PS50893"/>
    </source>
</evidence>
<reference evidence="5" key="1">
    <citation type="submission" date="2018-05" db="EMBL/GenBank/DDBJ databases">
        <authorList>
            <person name="Lanie J.A."/>
            <person name="Ng W.-L."/>
            <person name="Kazmierczak K.M."/>
            <person name="Andrzejewski T.M."/>
            <person name="Davidsen T.M."/>
            <person name="Wayne K.J."/>
            <person name="Tettelin H."/>
            <person name="Glass J.I."/>
            <person name="Rusch D."/>
            <person name="Podicherti R."/>
            <person name="Tsui H.-C.T."/>
            <person name="Winkler M.E."/>
        </authorList>
    </citation>
    <scope>NUCLEOTIDE SEQUENCE</scope>
</reference>
<dbReference type="EMBL" id="UINC01012327">
    <property type="protein sequence ID" value="SVA53899.1"/>
    <property type="molecule type" value="Genomic_DNA"/>
</dbReference>
<dbReference type="InterPro" id="IPR003593">
    <property type="entry name" value="AAA+_ATPase"/>
</dbReference>
<organism evidence="5">
    <name type="scientific">marine metagenome</name>
    <dbReference type="NCBI Taxonomy" id="408172"/>
    <lineage>
        <taxon>unclassified sequences</taxon>
        <taxon>metagenomes</taxon>
        <taxon>ecological metagenomes</taxon>
    </lineage>
</organism>
<protein>
    <recommendedName>
        <fullName evidence="4">ABC transporter domain-containing protein</fullName>
    </recommendedName>
</protein>
<evidence type="ECO:0000256" key="3">
    <source>
        <dbReference type="ARBA" id="ARBA00022840"/>
    </source>
</evidence>
<evidence type="ECO:0000256" key="1">
    <source>
        <dbReference type="ARBA" id="ARBA00022448"/>
    </source>
</evidence>